<evidence type="ECO:0000256" key="8">
    <source>
        <dbReference type="ARBA" id="ARBA00023065"/>
    </source>
</evidence>
<dbReference type="Gene3D" id="2.60.40.1400">
    <property type="entry name" value="G protein-activated inward rectifier potassium channel 1"/>
    <property type="match status" value="1"/>
</dbReference>
<gene>
    <name evidence="15" type="primary">irk-1</name>
    <name evidence="15" type="ORF">T03_6236</name>
</gene>
<dbReference type="FunFam" id="1.10.287.70:FF:000019">
    <property type="entry name" value="G protein-activated inward rectifier potassium channel 1"/>
    <property type="match status" value="1"/>
</dbReference>
<evidence type="ECO:0000256" key="7">
    <source>
        <dbReference type="ARBA" id="ARBA00022989"/>
    </source>
</evidence>
<dbReference type="Pfam" id="PF17655">
    <property type="entry name" value="IRK_C"/>
    <property type="match status" value="1"/>
</dbReference>
<evidence type="ECO:0000256" key="11">
    <source>
        <dbReference type="RuleBase" id="RU003822"/>
    </source>
</evidence>
<evidence type="ECO:0000313" key="15">
    <source>
        <dbReference type="EMBL" id="KRY60868.1"/>
    </source>
</evidence>
<keyword evidence="5 11" id="KW-0851">Voltage-gated channel</keyword>
<evidence type="ECO:0000256" key="1">
    <source>
        <dbReference type="ARBA" id="ARBA00004141"/>
    </source>
</evidence>
<dbReference type="OrthoDB" id="273257at2759"/>
<keyword evidence="4 11" id="KW-0812">Transmembrane</keyword>
<dbReference type="SUPFAM" id="SSF81324">
    <property type="entry name" value="Voltage-gated potassium channels"/>
    <property type="match status" value="1"/>
</dbReference>
<evidence type="ECO:0000256" key="3">
    <source>
        <dbReference type="ARBA" id="ARBA00022538"/>
    </source>
</evidence>
<keyword evidence="16" id="KW-1185">Reference proteome</keyword>
<evidence type="ECO:0000256" key="10">
    <source>
        <dbReference type="ARBA" id="ARBA00023303"/>
    </source>
</evidence>
<dbReference type="Gene3D" id="1.10.287.70">
    <property type="match status" value="1"/>
</dbReference>
<keyword evidence="9 12" id="KW-0472">Membrane</keyword>
<dbReference type="STRING" id="45882.A0A0V1DHG3"/>
<accession>A0A0V1DHG3</accession>
<dbReference type="SUPFAM" id="SSF81296">
    <property type="entry name" value="E set domains"/>
    <property type="match status" value="1"/>
</dbReference>
<comment type="subcellular location">
    <subcellularLocation>
        <location evidence="1 11">Membrane</location>
        <topology evidence="1 11">Multi-pass membrane protein</topology>
    </subcellularLocation>
</comment>
<protein>
    <submittedName>
        <fullName evidence="15">Inward rectifier potassium channel irk-1</fullName>
    </submittedName>
</protein>
<dbReference type="GO" id="GO:1990573">
    <property type="term" value="P:potassium ion import across plasma membrane"/>
    <property type="evidence" value="ECO:0007669"/>
    <property type="project" value="TreeGrafter"/>
</dbReference>
<dbReference type="EMBL" id="JYDI01000003">
    <property type="protein sequence ID" value="KRY60868.1"/>
    <property type="molecule type" value="Genomic_DNA"/>
</dbReference>
<proteinExistence type="inferred from homology"/>
<feature type="domain" description="Inward rectifier potassium channel C-terminal" evidence="14">
    <location>
        <begin position="182"/>
        <end position="353"/>
    </location>
</feature>
<keyword evidence="8 11" id="KW-0406">Ion transport</keyword>
<comment type="similarity">
    <text evidence="11">Belongs to the inward rectifier-type potassium channel (TC 1.A.2.1) family.</text>
</comment>
<dbReference type="PRINTS" id="PR01320">
    <property type="entry name" value="KIRCHANNEL"/>
</dbReference>
<feature type="transmembrane region" description="Helical" evidence="12">
    <location>
        <begin position="146"/>
        <end position="170"/>
    </location>
</feature>
<keyword evidence="10 11" id="KW-0407">Ion channel</keyword>
<dbReference type="GO" id="GO:0034702">
    <property type="term" value="C:monoatomic ion channel complex"/>
    <property type="evidence" value="ECO:0007669"/>
    <property type="project" value="UniProtKB-KW"/>
</dbReference>
<dbReference type="OMA" id="INMIMIR"/>
<dbReference type="PANTHER" id="PTHR11767:SF102">
    <property type="entry name" value="INWARDLY RECTIFYING POTASSIUM CHANNEL 1, ISOFORM F"/>
    <property type="match status" value="1"/>
</dbReference>
<feature type="transmembrane region" description="Helical" evidence="12">
    <location>
        <begin position="70"/>
        <end position="96"/>
    </location>
</feature>
<evidence type="ECO:0000256" key="4">
    <source>
        <dbReference type="ARBA" id="ARBA00022692"/>
    </source>
</evidence>
<dbReference type="GO" id="GO:0005242">
    <property type="term" value="F:inward rectifier potassium channel activity"/>
    <property type="evidence" value="ECO:0007669"/>
    <property type="project" value="InterPro"/>
</dbReference>
<keyword evidence="3 11" id="KW-0633">Potassium transport</keyword>
<dbReference type="InterPro" id="IPR040445">
    <property type="entry name" value="Kir_TM"/>
</dbReference>
<dbReference type="InterPro" id="IPR016449">
    <property type="entry name" value="K_chnl_inward-rec_Kir"/>
</dbReference>
<evidence type="ECO:0000256" key="5">
    <source>
        <dbReference type="ARBA" id="ARBA00022882"/>
    </source>
</evidence>
<evidence type="ECO:0000256" key="6">
    <source>
        <dbReference type="ARBA" id="ARBA00022958"/>
    </source>
</evidence>
<reference evidence="15 16" key="1">
    <citation type="submission" date="2015-01" db="EMBL/GenBank/DDBJ databases">
        <title>Evolution of Trichinella species and genotypes.</title>
        <authorList>
            <person name="Korhonen P.K."/>
            <person name="Edoardo P."/>
            <person name="Giuseppe L.R."/>
            <person name="Gasser R.B."/>
        </authorList>
    </citation>
    <scope>NUCLEOTIDE SEQUENCE [LARGE SCALE GENOMIC DNA]</scope>
    <source>
        <strain evidence="15">ISS120</strain>
    </source>
</reference>
<dbReference type="InterPro" id="IPR014756">
    <property type="entry name" value="Ig_E-set"/>
</dbReference>
<organism evidence="15 16">
    <name type="scientific">Trichinella britovi</name>
    <name type="common">Parasitic roundworm</name>
    <dbReference type="NCBI Taxonomy" id="45882"/>
    <lineage>
        <taxon>Eukaryota</taxon>
        <taxon>Metazoa</taxon>
        <taxon>Ecdysozoa</taxon>
        <taxon>Nematoda</taxon>
        <taxon>Enoplea</taxon>
        <taxon>Dorylaimia</taxon>
        <taxon>Trichinellida</taxon>
        <taxon>Trichinellidae</taxon>
        <taxon>Trichinella</taxon>
    </lineage>
</organism>
<dbReference type="PANTHER" id="PTHR11767">
    <property type="entry name" value="INWARD RECTIFIER POTASSIUM CHANNEL"/>
    <property type="match status" value="1"/>
</dbReference>
<evidence type="ECO:0000259" key="14">
    <source>
        <dbReference type="Pfam" id="PF17655"/>
    </source>
</evidence>
<evidence type="ECO:0000313" key="16">
    <source>
        <dbReference type="Proteomes" id="UP000054653"/>
    </source>
</evidence>
<dbReference type="InterPro" id="IPR013518">
    <property type="entry name" value="K_chnl_inward-rec_Kir_cyto"/>
</dbReference>
<dbReference type="GO" id="GO:0005886">
    <property type="term" value="C:plasma membrane"/>
    <property type="evidence" value="ECO:0007669"/>
    <property type="project" value="TreeGrafter"/>
</dbReference>
<comment type="caution">
    <text evidence="15">The sequence shown here is derived from an EMBL/GenBank/DDBJ whole genome shotgun (WGS) entry which is preliminary data.</text>
</comment>
<keyword evidence="7 12" id="KW-1133">Transmembrane helix</keyword>
<evidence type="ECO:0000256" key="9">
    <source>
        <dbReference type="ARBA" id="ARBA00023136"/>
    </source>
</evidence>
<evidence type="ECO:0000256" key="12">
    <source>
        <dbReference type="SAM" id="Phobius"/>
    </source>
</evidence>
<evidence type="ECO:0000259" key="13">
    <source>
        <dbReference type="Pfam" id="PF01007"/>
    </source>
</evidence>
<dbReference type="GO" id="GO:0034765">
    <property type="term" value="P:regulation of monoatomic ion transmembrane transport"/>
    <property type="evidence" value="ECO:0007669"/>
    <property type="project" value="TreeGrafter"/>
</dbReference>
<dbReference type="Pfam" id="PF01007">
    <property type="entry name" value="IRK"/>
    <property type="match status" value="1"/>
</dbReference>
<name>A0A0V1DHG3_TRIBR</name>
<evidence type="ECO:0000256" key="2">
    <source>
        <dbReference type="ARBA" id="ARBA00022448"/>
    </source>
</evidence>
<keyword evidence="6 11" id="KW-0630">Potassium</keyword>
<dbReference type="PIRSF" id="PIRSF005465">
    <property type="entry name" value="GIRK_kir"/>
    <property type="match status" value="1"/>
</dbReference>
<keyword evidence="2 11" id="KW-0813">Transport</keyword>
<dbReference type="AlphaFoldDB" id="A0A0V1DHG3"/>
<dbReference type="InterPro" id="IPR041647">
    <property type="entry name" value="IRK_C"/>
</dbReference>
<dbReference type="Proteomes" id="UP000054653">
    <property type="component" value="Unassembled WGS sequence"/>
</dbReference>
<sequence length="391" mass="45531">MRWSTSGRYPRRNSDAINEKGFMFGQRKNNCPTRLLNKNGEFNLSSELHDQNWRFYSDIWNTLIEVKWRWCLLLFALSFSMSWLLFSVIYYCIMVVHGDFARSHDENWKPCLENVHSFASVFMYSLEAQHTIGFGYRYPTEQCPEVIFILGLQSMLGIIIQSLMVGVVFAKMTKPKNRAQTLLFSNNAVIAKRERNLCLSFRIGDMRKYKLANVKINMIMIRKHVTAEGEVSPFYLHEMKTQVDDIKECPLLSWPVIVNHVIDENSPMYKYNESDLLSARFEIIVILDGLISSSGVCTQASTSYLPEEILWGQRFCKLITFQKQNGVFHIDYSKFHTTYRITTPSMSAEELDQIRINMPDIPMIDEEECNDECFKINSSVLKECLLPKQIS</sequence>
<feature type="domain" description="Potassium channel inwardly rectifying transmembrane" evidence="13">
    <location>
        <begin position="37"/>
        <end position="175"/>
    </location>
</feature>